<evidence type="ECO:0000313" key="2">
    <source>
        <dbReference type="Proteomes" id="UP001153332"/>
    </source>
</evidence>
<organism evidence="1 2">
    <name type="scientific">Lasiodiplodia mahajangana</name>
    <dbReference type="NCBI Taxonomy" id="1108764"/>
    <lineage>
        <taxon>Eukaryota</taxon>
        <taxon>Fungi</taxon>
        <taxon>Dikarya</taxon>
        <taxon>Ascomycota</taxon>
        <taxon>Pezizomycotina</taxon>
        <taxon>Dothideomycetes</taxon>
        <taxon>Dothideomycetes incertae sedis</taxon>
        <taxon>Botryosphaeriales</taxon>
        <taxon>Botryosphaeriaceae</taxon>
        <taxon>Lasiodiplodia</taxon>
    </lineage>
</organism>
<sequence>MREQEEREKPPCCSPFGEHEMFCPLLGSKPEKSFETQKPPTPPSSDSGISNMSSLSSLSGGQTYSWALQQRVTKTNLPGDRSSALSSAPLSPAVEAELLRLIPTRKATRPPPIPDGTMAWNAYKKRRFL</sequence>
<protein>
    <submittedName>
        <fullName evidence="1">Uncharacterized protein</fullName>
    </submittedName>
</protein>
<comment type="caution">
    <text evidence="1">The sequence shown here is derived from an EMBL/GenBank/DDBJ whole genome shotgun (WGS) entry which is preliminary data.</text>
</comment>
<keyword evidence="2" id="KW-1185">Reference proteome</keyword>
<evidence type="ECO:0000313" key="1">
    <source>
        <dbReference type="EMBL" id="KAJ8124487.1"/>
    </source>
</evidence>
<proteinExistence type="predicted"/>
<accession>A0ACC2JAS4</accession>
<reference evidence="1" key="1">
    <citation type="submission" date="2022-12" db="EMBL/GenBank/DDBJ databases">
        <title>Genome Sequence of Lasiodiplodia mahajangana.</title>
        <authorList>
            <person name="Buettner E."/>
        </authorList>
    </citation>
    <scope>NUCLEOTIDE SEQUENCE</scope>
    <source>
        <strain evidence="1">VT137</strain>
    </source>
</reference>
<name>A0ACC2JAS4_9PEZI</name>
<dbReference type="EMBL" id="JAPUUL010002985">
    <property type="protein sequence ID" value="KAJ8124487.1"/>
    <property type="molecule type" value="Genomic_DNA"/>
</dbReference>
<gene>
    <name evidence="1" type="ORF">O1611_g9153</name>
</gene>
<dbReference type="Proteomes" id="UP001153332">
    <property type="component" value="Unassembled WGS sequence"/>
</dbReference>